<evidence type="ECO:0000256" key="7">
    <source>
        <dbReference type="ARBA" id="ARBA00022771"/>
    </source>
</evidence>
<dbReference type="Pfam" id="PF08275">
    <property type="entry name" value="DNAG_N"/>
    <property type="match status" value="1"/>
</dbReference>
<feature type="domain" description="Toprim" evidence="14">
    <location>
        <begin position="265"/>
        <end position="349"/>
    </location>
</feature>
<keyword evidence="9" id="KW-0460">Magnesium</keyword>
<dbReference type="NCBIfam" id="TIGR01391">
    <property type="entry name" value="dnaG"/>
    <property type="match status" value="1"/>
</dbReference>
<dbReference type="RefSeq" id="WP_011077169.1">
    <property type="nucleotide sequence ID" value="NC_004432.1"/>
</dbReference>
<keyword evidence="11 12" id="KW-0804">Transcription</keyword>
<keyword evidence="1 12" id="KW-0240">DNA-directed RNA polymerase</keyword>
<dbReference type="InterPro" id="IPR002694">
    <property type="entry name" value="Znf_CHC2"/>
</dbReference>
<dbReference type="GO" id="GO:0003899">
    <property type="term" value="F:DNA-directed RNA polymerase activity"/>
    <property type="evidence" value="ECO:0007669"/>
    <property type="project" value="UniProtKB-UniRule"/>
</dbReference>
<dbReference type="GO" id="GO:0006269">
    <property type="term" value="P:DNA replication, synthesis of primer"/>
    <property type="evidence" value="ECO:0007669"/>
    <property type="project" value="UniProtKB-UniRule"/>
</dbReference>
<dbReference type="HAMAP" id="MF_00974">
    <property type="entry name" value="DNA_primase_DnaG"/>
    <property type="match status" value="1"/>
</dbReference>
<keyword evidence="3 12" id="KW-0808">Transferase</keyword>
<dbReference type="PANTHER" id="PTHR30313">
    <property type="entry name" value="DNA PRIMASE"/>
    <property type="match status" value="1"/>
</dbReference>
<keyword evidence="16" id="KW-1185">Reference proteome</keyword>
<keyword evidence="4 12" id="KW-0548">Nucleotidyltransferase</keyword>
<dbReference type="InterPro" id="IPR036977">
    <property type="entry name" value="DNA_primase_Znf_CHC2"/>
</dbReference>
<dbReference type="InterPro" id="IPR034151">
    <property type="entry name" value="TOPRIM_DnaG_bac"/>
</dbReference>
<evidence type="ECO:0000313" key="15">
    <source>
        <dbReference type="EMBL" id="BAC44133.1"/>
    </source>
</evidence>
<dbReference type="PANTHER" id="PTHR30313:SF2">
    <property type="entry name" value="DNA PRIMASE"/>
    <property type="match status" value="1"/>
</dbReference>
<dbReference type="GO" id="GO:0008270">
    <property type="term" value="F:zinc ion binding"/>
    <property type="evidence" value="ECO:0007669"/>
    <property type="project" value="UniProtKB-UniRule"/>
</dbReference>
<dbReference type="InParanoid" id="Q8EW63"/>
<sequence length="688" mass="80722">MQNNTTNNNWISDLVKSYSIVDVVQHYLQLSKKGNDYKAICPFHADRNPSLSVSPSKNVFKCFTCNTGGDSLRFIMLYKKITYTEAIKEFKTIFNITDPNLDRYINSTSKVNEEDQKIYNANKKASFYYNNTLYAKENIKCLQYLKDRHIDDELIKFYEIGFAPKLPRDYLLNLFESTKSNHNIDNYQLLNAGLVSLTDKNEFIDFFHDRLIIPIKNEFGNIAGFSGRTISPNEKIKYINTKTTTVFQKENILFNLFAFDKTKYEEIFIVEGYMDVFAFRRLGIENVIASMGTAFTINQINIIKKYKNIKRIILCLDNDNAGNEATISLYEKLTKNNFDIFLVRPYSKKFKDVDELSRQLPKEECLKIINDQIGFVEYQIEKLKQMNLSYKDKKIELSSIVDMISDFAYNQKFFTEDKKMICDFFEIDVPELQSLLDEKAKKSIKGTGKNFQNNKNKNFIHFSNELKQAIDSAIDNEVGKGSNRENNLFVEIKNPIKEREITKLKEQEKTLFLNMLFSKELAEMYFKYLGYLVFINPKNEDAVVYRVHRIVIEILRENLKNKTYDVEDICNQIINSDKLNGTHKDFFNGELNRYLKINNLPDIKRDASSIREKDPSFEEKILSEGITLLTELRNHQFKQIIEDKKIEVRELKMNGKLKEAEEKEKEIKLIEKEKKLFNEAINTEKSMH</sequence>
<dbReference type="EC" id="2.7.7.101" evidence="12"/>
<dbReference type="GO" id="GO:0003677">
    <property type="term" value="F:DNA binding"/>
    <property type="evidence" value="ECO:0007669"/>
    <property type="project" value="UniProtKB-KW"/>
</dbReference>
<dbReference type="InterPro" id="IPR013264">
    <property type="entry name" value="DNAG_N"/>
</dbReference>
<protein>
    <recommendedName>
        <fullName evidence="12">DNA primase</fullName>
        <ecNumber evidence="12">2.7.7.101</ecNumber>
    </recommendedName>
</protein>
<feature type="coiled-coil region" evidence="13">
    <location>
        <begin position="653"/>
        <end position="680"/>
    </location>
</feature>
<dbReference type="STRING" id="272633.gene:10731445"/>
<dbReference type="InterPro" id="IPR006171">
    <property type="entry name" value="TOPRIM_dom"/>
</dbReference>
<evidence type="ECO:0000256" key="5">
    <source>
        <dbReference type="ARBA" id="ARBA00022705"/>
    </source>
</evidence>
<dbReference type="Gene3D" id="3.90.580.10">
    <property type="entry name" value="Zinc finger, CHC2-type domain"/>
    <property type="match status" value="1"/>
</dbReference>
<evidence type="ECO:0000256" key="6">
    <source>
        <dbReference type="ARBA" id="ARBA00022723"/>
    </source>
</evidence>
<dbReference type="SMART" id="SM00400">
    <property type="entry name" value="ZnF_CHCC"/>
    <property type="match status" value="1"/>
</dbReference>
<keyword evidence="5 12" id="KW-0235">DNA replication</keyword>
<reference evidence="15 16" key="1">
    <citation type="journal article" date="2002" name="Nucleic Acids Res.">
        <title>The complete genomic sequence of Mycoplasma penetrans, an intracellular bacterial pathogen in humans.</title>
        <authorList>
            <person name="Sasaki Y."/>
            <person name="Ishikawa J."/>
            <person name="Yamashita A."/>
            <person name="Oshima K."/>
            <person name="Kenri T."/>
            <person name="Furuya K."/>
            <person name="Yoshino C."/>
            <person name="Horino A."/>
            <person name="Shiba T."/>
            <person name="Sasaki T."/>
            <person name="Hattori M."/>
        </authorList>
    </citation>
    <scope>NUCLEOTIDE SEQUENCE [LARGE SCALE GENOMIC DNA]</scope>
    <source>
        <strain evidence="15 16">HF-2</strain>
    </source>
</reference>
<dbReference type="PROSITE" id="PS50880">
    <property type="entry name" value="TOPRIM"/>
    <property type="match status" value="1"/>
</dbReference>
<keyword evidence="13" id="KW-0175">Coiled coil</keyword>
<dbReference type="AlphaFoldDB" id="Q8EW63"/>
<name>Q8EW63_MALP2</name>
<dbReference type="SUPFAM" id="SSF56731">
    <property type="entry name" value="DNA primase core"/>
    <property type="match status" value="1"/>
</dbReference>
<dbReference type="eggNOG" id="COG0358">
    <property type="taxonomic scope" value="Bacteria"/>
</dbReference>
<dbReference type="HOGENOM" id="CLU_013501_3_3_14"/>
<dbReference type="Gene3D" id="3.90.980.10">
    <property type="entry name" value="DNA primase, catalytic core, N-terminal domain"/>
    <property type="match status" value="1"/>
</dbReference>
<dbReference type="Gene3D" id="3.40.1360.10">
    <property type="match status" value="1"/>
</dbReference>
<evidence type="ECO:0000256" key="1">
    <source>
        <dbReference type="ARBA" id="ARBA00022478"/>
    </source>
</evidence>
<keyword evidence="8 12" id="KW-0862">Zinc</keyword>
<accession>Q8EW63</accession>
<dbReference type="GO" id="GO:0000428">
    <property type="term" value="C:DNA-directed RNA polymerase complex"/>
    <property type="evidence" value="ECO:0007669"/>
    <property type="project" value="UniProtKB-KW"/>
</dbReference>
<feature type="zinc finger region" description="CHC2-type" evidence="12">
    <location>
        <begin position="41"/>
        <end position="65"/>
    </location>
</feature>
<comment type="similarity">
    <text evidence="12">Belongs to the DnaG primase family.</text>
</comment>
<evidence type="ECO:0000256" key="13">
    <source>
        <dbReference type="SAM" id="Coils"/>
    </source>
</evidence>
<gene>
    <name evidence="12" type="primary">dnaG</name>
    <name evidence="15" type="ordered locus">MYPE3400</name>
</gene>
<evidence type="ECO:0000259" key="14">
    <source>
        <dbReference type="PROSITE" id="PS50880"/>
    </source>
</evidence>
<dbReference type="KEGG" id="mpe:MYPE3400"/>
<dbReference type="Pfam" id="PF01807">
    <property type="entry name" value="Zn_ribbon_DnaG"/>
    <property type="match status" value="1"/>
</dbReference>
<proteinExistence type="inferred from homology"/>
<evidence type="ECO:0000313" key="16">
    <source>
        <dbReference type="Proteomes" id="UP000002522"/>
    </source>
</evidence>
<comment type="catalytic activity">
    <reaction evidence="12">
        <text>ssDNA + n NTP = ssDNA/pppN(pN)n-1 hybrid + (n-1) diphosphate.</text>
        <dbReference type="EC" id="2.7.7.101"/>
    </reaction>
</comment>
<keyword evidence="2 12" id="KW-0639">Primosome</keyword>
<evidence type="ECO:0000256" key="10">
    <source>
        <dbReference type="ARBA" id="ARBA00023125"/>
    </source>
</evidence>
<dbReference type="Pfam" id="PF13155">
    <property type="entry name" value="Toprim_2"/>
    <property type="match status" value="1"/>
</dbReference>
<evidence type="ECO:0000256" key="12">
    <source>
        <dbReference type="HAMAP-Rule" id="MF_00974"/>
    </source>
</evidence>
<dbReference type="InterPro" id="IPR050219">
    <property type="entry name" value="DnaG_primase"/>
</dbReference>
<evidence type="ECO:0000256" key="11">
    <source>
        <dbReference type="ARBA" id="ARBA00023163"/>
    </source>
</evidence>
<dbReference type="GO" id="GO:1990077">
    <property type="term" value="C:primosome complex"/>
    <property type="evidence" value="ECO:0007669"/>
    <property type="project" value="UniProtKB-KW"/>
</dbReference>
<keyword evidence="7 12" id="KW-0863">Zinc-finger</keyword>
<evidence type="ECO:0000256" key="8">
    <source>
        <dbReference type="ARBA" id="ARBA00022833"/>
    </source>
</evidence>
<dbReference type="GO" id="GO:0005737">
    <property type="term" value="C:cytoplasm"/>
    <property type="evidence" value="ECO:0007669"/>
    <property type="project" value="TreeGrafter"/>
</dbReference>
<dbReference type="SMART" id="SM00493">
    <property type="entry name" value="TOPRIM"/>
    <property type="match status" value="1"/>
</dbReference>
<evidence type="ECO:0000256" key="9">
    <source>
        <dbReference type="ARBA" id="ARBA00022842"/>
    </source>
</evidence>
<comment type="subunit">
    <text evidence="12">Monomer. Interacts with DnaB.</text>
</comment>
<comment type="domain">
    <text evidence="12">Contains an N-terminal zinc-binding domain, a central core domain that contains the primase activity, and a C-terminal DnaB-binding domain.</text>
</comment>
<dbReference type="EMBL" id="BA000026">
    <property type="protein sequence ID" value="BAC44133.1"/>
    <property type="molecule type" value="Genomic_DNA"/>
</dbReference>
<evidence type="ECO:0000256" key="4">
    <source>
        <dbReference type="ARBA" id="ARBA00022695"/>
    </source>
</evidence>
<dbReference type="Proteomes" id="UP000002522">
    <property type="component" value="Chromosome"/>
</dbReference>
<comment type="cofactor">
    <cofactor evidence="12">
        <name>Zn(2+)</name>
        <dbReference type="ChEBI" id="CHEBI:29105"/>
    </cofactor>
    <text evidence="12">Binds 1 zinc ion per monomer.</text>
</comment>
<dbReference type="CDD" id="cd03364">
    <property type="entry name" value="TOPRIM_DnaG_primases"/>
    <property type="match status" value="1"/>
</dbReference>
<dbReference type="SUPFAM" id="SSF57783">
    <property type="entry name" value="Zinc beta-ribbon"/>
    <property type="match status" value="1"/>
</dbReference>
<evidence type="ECO:0000256" key="2">
    <source>
        <dbReference type="ARBA" id="ARBA00022515"/>
    </source>
</evidence>
<evidence type="ECO:0000256" key="3">
    <source>
        <dbReference type="ARBA" id="ARBA00022679"/>
    </source>
</evidence>
<dbReference type="InterPro" id="IPR006295">
    <property type="entry name" value="DNA_primase_DnaG"/>
</dbReference>
<comment type="function">
    <text evidence="12">RNA polymerase that catalyzes the synthesis of short RNA molecules used as primers for DNA polymerase during DNA replication.</text>
</comment>
<keyword evidence="10 12" id="KW-0238">DNA-binding</keyword>
<dbReference type="InterPro" id="IPR030846">
    <property type="entry name" value="DnaG_bac"/>
</dbReference>
<dbReference type="FunCoup" id="Q8EW63">
    <property type="interactions" value="145"/>
</dbReference>
<dbReference type="InterPro" id="IPR037068">
    <property type="entry name" value="DNA_primase_core_N_sf"/>
</dbReference>
<organism evidence="15 16">
    <name type="scientific">Malacoplasma penetrans (strain HF-2)</name>
    <name type="common">Mycoplasma penetrans</name>
    <dbReference type="NCBI Taxonomy" id="272633"/>
    <lineage>
        <taxon>Bacteria</taxon>
        <taxon>Bacillati</taxon>
        <taxon>Mycoplasmatota</taxon>
        <taxon>Mycoplasmoidales</taxon>
        <taxon>Mycoplasmoidaceae</taxon>
        <taxon>Malacoplasma</taxon>
    </lineage>
</organism>
<keyword evidence="6 12" id="KW-0479">Metal-binding</keyword>